<proteinExistence type="predicted"/>
<dbReference type="EMBL" id="LAZR01034508">
    <property type="protein sequence ID" value="KKL45107.1"/>
    <property type="molecule type" value="Genomic_DNA"/>
</dbReference>
<dbReference type="AlphaFoldDB" id="A0A0F9F202"/>
<evidence type="ECO:0000313" key="1">
    <source>
        <dbReference type="EMBL" id="KKL45107.1"/>
    </source>
</evidence>
<comment type="caution">
    <text evidence="1">The sequence shown here is derived from an EMBL/GenBank/DDBJ whole genome shotgun (WGS) entry which is preliminary data.</text>
</comment>
<sequence length="134" mass="14268">MGLSQATQKVVSSNAGLTQWTKTFTQLTTPGSTDHIHVPGTRRHTFQVTVAEIDTNVGVTIDGSIDGTNFFVMPVKGFTATGISYTNEIATITGNGTYLIYAEEIAVSYVRFTFASESGGDSSATIDVKYLGSE</sequence>
<reference evidence="1" key="1">
    <citation type="journal article" date="2015" name="Nature">
        <title>Complex archaea that bridge the gap between prokaryotes and eukaryotes.</title>
        <authorList>
            <person name="Spang A."/>
            <person name="Saw J.H."/>
            <person name="Jorgensen S.L."/>
            <person name="Zaremba-Niedzwiedzka K."/>
            <person name="Martijn J."/>
            <person name="Lind A.E."/>
            <person name="van Eijk R."/>
            <person name="Schleper C."/>
            <person name="Guy L."/>
            <person name="Ettema T.J."/>
        </authorList>
    </citation>
    <scope>NUCLEOTIDE SEQUENCE</scope>
</reference>
<accession>A0A0F9F202</accession>
<name>A0A0F9F202_9ZZZZ</name>
<organism evidence="1">
    <name type="scientific">marine sediment metagenome</name>
    <dbReference type="NCBI Taxonomy" id="412755"/>
    <lineage>
        <taxon>unclassified sequences</taxon>
        <taxon>metagenomes</taxon>
        <taxon>ecological metagenomes</taxon>
    </lineage>
</organism>
<gene>
    <name evidence="1" type="ORF">LCGC14_2358970</name>
</gene>
<protein>
    <submittedName>
        <fullName evidence="1">Uncharacterized protein</fullName>
    </submittedName>
</protein>